<dbReference type="EMBL" id="JBHDLN010000001">
    <property type="protein sequence ID" value="MFB0840575.1"/>
    <property type="molecule type" value="Genomic_DNA"/>
</dbReference>
<dbReference type="RefSeq" id="WP_373947705.1">
    <property type="nucleotide sequence ID" value="NZ_JBHDLN010000001.1"/>
</dbReference>
<proteinExistence type="predicted"/>
<name>A0ABV4USH2_9BACL</name>
<evidence type="ECO:0000313" key="3">
    <source>
        <dbReference type="Proteomes" id="UP001575622"/>
    </source>
</evidence>
<evidence type="ECO:0000256" key="1">
    <source>
        <dbReference type="SAM" id="Phobius"/>
    </source>
</evidence>
<feature type="transmembrane region" description="Helical" evidence="1">
    <location>
        <begin position="65"/>
        <end position="93"/>
    </location>
</feature>
<evidence type="ECO:0000313" key="2">
    <source>
        <dbReference type="EMBL" id="MFB0840575.1"/>
    </source>
</evidence>
<gene>
    <name evidence="2" type="ORF">ACEU3E_00165</name>
</gene>
<keyword evidence="1" id="KW-1133">Transmembrane helix</keyword>
<feature type="transmembrane region" description="Helical" evidence="1">
    <location>
        <begin position="32"/>
        <end position="53"/>
    </location>
</feature>
<keyword evidence="3" id="KW-1185">Reference proteome</keyword>
<comment type="caution">
    <text evidence="2">The sequence shown here is derived from an EMBL/GenBank/DDBJ whole genome shotgun (WGS) entry which is preliminary data.</text>
</comment>
<dbReference type="Proteomes" id="UP001575622">
    <property type="component" value="Unassembled WGS sequence"/>
</dbReference>
<keyword evidence="1" id="KW-0812">Transmembrane</keyword>
<accession>A0ABV4USH2</accession>
<keyword evidence="1" id="KW-0472">Membrane</keyword>
<organism evidence="2 3">
    <name type="scientific">Paenibacillus oleatilyticus</name>
    <dbReference type="NCBI Taxonomy" id="2594886"/>
    <lineage>
        <taxon>Bacteria</taxon>
        <taxon>Bacillati</taxon>
        <taxon>Bacillota</taxon>
        <taxon>Bacilli</taxon>
        <taxon>Bacillales</taxon>
        <taxon>Paenibacillaceae</taxon>
        <taxon>Paenibacillus</taxon>
    </lineage>
</organism>
<reference evidence="2 3" key="1">
    <citation type="submission" date="2024-09" db="EMBL/GenBank/DDBJ databases">
        <authorList>
            <person name="Makale K.P.P."/>
            <person name="Makhzoum A."/>
            <person name="Rantong G."/>
            <person name="Rahube T.O."/>
        </authorList>
    </citation>
    <scope>NUCLEOTIDE SEQUENCE [LARGE SCALE GENOMIC DNA]</scope>
    <source>
        <strain evidence="2 3">KM_D13</strain>
    </source>
</reference>
<protein>
    <submittedName>
        <fullName evidence="2">Uncharacterized protein</fullName>
    </submittedName>
</protein>
<feature type="transmembrane region" description="Helical" evidence="1">
    <location>
        <begin position="164"/>
        <end position="185"/>
    </location>
</feature>
<sequence length="194" mass="20945">MRDQFLNYWAKPLPRMESASLLARVGANQTKTLVTIAFLGALTALFQSAGGFFPGPGYLLSLLSTAPVVLAALISFRSGLTAYALSIVLLLLIQPSELIVFPFTTGLLGLALGFSIARSKNRIQVVLFSALALWTGIALVLYALHFPLLGPSVALSFDIAAATYIFLFSLLYSAIWTEISLRLLARLRKSVHGL</sequence>
<feature type="transmembrane region" description="Helical" evidence="1">
    <location>
        <begin position="125"/>
        <end position="144"/>
    </location>
</feature>